<gene>
    <name evidence="2" type="ORF">METZ01_LOCUS29266</name>
</gene>
<keyword evidence="1" id="KW-0812">Transmembrane</keyword>
<keyword evidence="1" id="KW-0472">Membrane</keyword>
<dbReference type="EMBL" id="UINC01001277">
    <property type="protein sequence ID" value="SUZ76412.1"/>
    <property type="molecule type" value="Genomic_DNA"/>
</dbReference>
<organism evidence="2">
    <name type="scientific">marine metagenome</name>
    <dbReference type="NCBI Taxonomy" id="408172"/>
    <lineage>
        <taxon>unclassified sequences</taxon>
        <taxon>metagenomes</taxon>
        <taxon>ecological metagenomes</taxon>
    </lineage>
</organism>
<feature type="transmembrane region" description="Helical" evidence="1">
    <location>
        <begin position="62"/>
        <end position="81"/>
    </location>
</feature>
<proteinExistence type="predicted"/>
<reference evidence="2" key="1">
    <citation type="submission" date="2018-05" db="EMBL/GenBank/DDBJ databases">
        <authorList>
            <person name="Lanie J.A."/>
            <person name="Ng W.-L."/>
            <person name="Kazmierczak K.M."/>
            <person name="Andrzejewski T.M."/>
            <person name="Davidsen T.M."/>
            <person name="Wayne K.J."/>
            <person name="Tettelin H."/>
            <person name="Glass J.I."/>
            <person name="Rusch D."/>
            <person name="Podicherti R."/>
            <person name="Tsui H.-C.T."/>
            <person name="Winkler M.E."/>
        </authorList>
    </citation>
    <scope>NUCLEOTIDE SEQUENCE</scope>
</reference>
<keyword evidence="1" id="KW-1133">Transmembrane helix</keyword>
<name>A0A381QAR4_9ZZZZ</name>
<accession>A0A381QAR4</accession>
<evidence type="ECO:0000313" key="2">
    <source>
        <dbReference type="EMBL" id="SUZ76412.1"/>
    </source>
</evidence>
<evidence type="ECO:0000256" key="1">
    <source>
        <dbReference type="SAM" id="Phobius"/>
    </source>
</evidence>
<sequence>MNFVFGNFYDPHGIKIFKDYIKDSTIYQKILFVLIIILIHHFIMFSLESFTIDQIKVVIKKTFYTSLLSLIFCSTLIYLLAQNER</sequence>
<protein>
    <submittedName>
        <fullName evidence="2">Uncharacterized protein</fullName>
    </submittedName>
</protein>
<dbReference type="AlphaFoldDB" id="A0A381QAR4"/>
<feature type="transmembrane region" description="Helical" evidence="1">
    <location>
        <begin position="30"/>
        <end position="50"/>
    </location>
</feature>